<comment type="pathway">
    <text evidence="4">Carotenoid biosynthesis; staphyloxanthin biosynthesis; staphyloxanthin from farnesyl diphosphate: step 3/5.</text>
</comment>
<evidence type="ECO:0000256" key="3">
    <source>
        <dbReference type="ARBA" id="ARBA00023002"/>
    </source>
</evidence>
<dbReference type="InterPro" id="IPR002937">
    <property type="entry name" value="Amino_oxidase"/>
</dbReference>
<dbReference type="InterPro" id="IPR036188">
    <property type="entry name" value="FAD/NAD-bd_sf"/>
</dbReference>
<evidence type="ECO:0000256" key="6">
    <source>
        <dbReference type="ARBA" id="ARBA00039159"/>
    </source>
</evidence>
<dbReference type="InterPro" id="IPR014105">
    <property type="entry name" value="Carotenoid/retinoid_OxRdtase"/>
</dbReference>
<accession>A0A838CQI2</accession>
<evidence type="ECO:0000259" key="11">
    <source>
        <dbReference type="Pfam" id="PF01593"/>
    </source>
</evidence>
<evidence type="ECO:0000256" key="1">
    <source>
        <dbReference type="ARBA" id="ARBA00001974"/>
    </source>
</evidence>
<comment type="catalytic activity">
    <reaction evidence="9">
        <text>all-trans-4,4'-diaponeurosporene + 2 AH2 + 2 O2 = 4,4'-diaponeurosporenal + 2 A + 3 H2O</text>
        <dbReference type="Rhea" id="RHEA:56104"/>
        <dbReference type="ChEBI" id="CHEBI:13193"/>
        <dbReference type="ChEBI" id="CHEBI:15377"/>
        <dbReference type="ChEBI" id="CHEBI:15379"/>
        <dbReference type="ChEBI" id="CHEBI:17499"/>
        <dbReference type="ChEBI" id="CHEBI:62743"/>
        <dbReference type="ChEBI" id="CHEBI:79065"/>
    </reaction>
</comment>
<comment type="cofactor">
    <cofactor evidence="1">
        <name>FAD</name>
        <dbReference type="ChEBI" id="CHEBI:57692"/>
    </cofactor>
</comment>
<dbReference type="GO" id="GO:0016117">
    <property type="term" value="P:carotenoid biosynthetic process"/>
    <property type="evidence" value="ECO:0007669"/>
    <property type="project" value="UniProtKB-KW"/>
</dbReference>
<reference evidence="12 13" key="1">
    <citation type="journal article" date="2004" name="Extremophiles">
        <title>Halobacillus locisalis sp. nov., a halophilic bacterium isolated from a marine solar saltern of the Yellow Sea in Korea.</title>
        <authorList>
            <person name="Yoon J.H."/>
            <person name="Kang K.H."/>
            <person name="Oh T.K."/>
            <person name="Park Y.H."/>
        </authorList>
    </citation>
    <scope>NUCLEOTIDE SEQUENCE [LARGE SCALE GENOMIC DNA]</scope>
    <source>
        <strain evidence="12 13">KCTC 3788</strain>
    </source>
</reference>
<keyword evidence="2 10" id="KW-0125">Carotenoid biosynthesis</keyword>
<evidence type="ECO:0000256" key="5">
    <source>
        <dbReference type="ARBA" id="ARBA00038194"/>
    </source>
</evidence>
<proteinExistence type="inferred from homology"/>
<keyword evidence="3 10" id="KW-0560">Oxidoreductase</keyword>
<gene>
    <name evidence="12" type="primary">crtI</name>
    <name evidence="12" type="ORF">H0266_05570</name>
</gene>
<evidence type="ECO:0000256" key="9">
    <source>
        <dbReference type="ARBA" id="ARBA00048532"/>
    </source>
</evidence>
<dbReference type="PANTHER" id="PTHR43734">
    <property type="entry name" value="PHYTOENE DESATURASE"/>
    <property type="match status" value="1"/>
</dbReference>
<dbReference type="PRINTS" id="PR00419">
    <property type="entry name" value="ADXRDTASE"/>
</dbReference>
<evidence type="ECO:0000256" key="8">
    <source>
        <dbReference type="ARBA" id="ARBA00042619"/>
    </source>
</evidence>
<feature type="domain" description="Amine oxidase" evidence="11">
    <location>
        <begin position="10"/>
        <end position="483"/>
    </location>
</feature>
<dbReference type="Pfam" id="PF01593">
    <property type="entry name" value="Amino_oxidase"/>
    <property type="match status" value="1"/>
</dbReference>
<dbReference type="SUPFAM" id="SSF51905">
    <property type="entry name" value="FAD/NAD(P)-binding domain"/>
    <property type="match status" value="1"/>
</dbReference>
<name>A0A838CQI2_9BACI</name>
<dbReference type="RefSeq" id="WP_181471372.1">
    <property type="nucleotide sequence ID" value="NZ_JACEFG010000001.1"/>
</dbReference>
<comment type="similarity">
    <text evidence="5">Belongs to the carotenoid/retinoid oxidoreductase family. CrtP subfamily.</text>
</comment>
<dbReference type="EMBL" id="JACEFG010000001">
    <property type="protein sequence ID" value="MBA2174372.1"/>
    <property type="molecule type" value="Genomic_DNA"/>
</dbReference>
<dbReference type="AlphaFoldDB" id="A0A838CQI2"/>
<dbReference type="GO" id="GO:0016491">
    <property type="term" value="F:oxidoreductase activity"/>
    <property type="evidence" value="ECO:0007669"/>
    <property type="project" value="UniProtKB-KW"/>
</dbReference>
<dbReference type="NCBIfam" id="TIGR02734">
    <property type="entry name" value="crtI_fam"/>
    <property type="match status" value="1"/>
</dbReference>
<dbReference type="Gene3D" id="3.50.50.60">
    <property type="entry name" value="FAD/NAD(P)-binding domain"/>
    <property type="match status" value="2"/>
</dbReference>
<organism evidence="12 13">
    <name type="scientific">Halobacillus locisalis</name>
    <dbReference type="NCBI Taxonomy" id="220753"/>
    <lineage>
        <taxon>Bacteria</taxon>
        <taxon>Bacillati</taxon>
        <taxon>Bacillota</taxon>
        <taxon>Bacilli</taxon>
        <taxon>Bacillales</taxon>
        <taxon>Bacillaceae</taxon>
        <taxon>Halobacillus</taxon>
    </lineage>
</organism>
<protein>
    <recommendedName>
        <fullName evidence="6">4,4'-diaponeurosporene oxygenase</fullName>
    </recommendedName>
    <alternativeName>
        <fullName evidence="7">4,4'-diaponeurosporene oxidase</fullName>
    </alternativeName>
    <alternativeName>
        <fullName evidence="8">Carotenoid oxidase</fullName>
    </alternativeName>
</protein>
<evidence type="ECO:0000256" key="10">
    <source>
        <dbReference type="RuleBase" id="RU362075"/>
    </source>
</evidence>
<comment type="caution">
    <text evidence="12">The sequence shown here is derived from an EMBL/GenBank/DDBJ whole genome shotgun (WGS) entry which is preliminary data.</text>
</comment>
<evidence type="ECO:0000313" key="12">
    <source>
        <dbReference type="EMBL" id="MBA2174372.1"/>
    </source>
</evidence>
<evidence type="ECO:0000256" key="4">
    <source>
        <dbReference type="ARBA" id="ARBA00037901"/>
    </source>
</evidence>
<dbReference type="Proteomes" id="UP000571017">
    <property type="component" value="Unassembled WGS sequence"/>
</dbReference>
<sequence length="490" mass="54740">MKVTIVGGGLGGLSAAVTLAKHGVEVDVFEKNDHFGGKMMSVDEQGYHFDFGPNTITMPEVFNDVVSQGELNPSDELNFIRLENHTRNQFSDGTTFDLSSHSAYMHEQLLGMDVKGERHYDDFLQEVERLYRLSKKHFLHRTFSGWRDYLSPSLSKGFAQVRPFQSMDQFFKQYFSNTKVLRSLNRYSTYVGSSPFVTPATFAMIAHLELNDGVYYVEGGNTKIAQSFVKAARNQGARLHKNQKVTQILTKDRKATGVQLENGDIHHSDLVIVNGDLLQAVPDLLPESTRTSLTNKKVQAMDPSISAFVVMAGLDTEIEELHHHHVFFSDNYKKEFKQLQKGQYADDPTIYIGTSSKTDPNVSPKGDNCFILVNAPAVKTDDTLDEQAYKQMVYNQLENAGIPLEKHLAYEKVVAPKEIATQFGAFRGSLYGPSSNRKMQAFMRPFNQSKDVENLYFCGGSTHPGGGSPMVVLSGQNVANKILGKLVHVE</sequence>
<evidence type="ECO:0000256" key="2">
    <source>
        <dbReference type="ARBA" id="ARBA00022746"/>
    </source>
</evidence>
<evidence type="ECO:0000313" key="13">
    <source>
        <dbReference type="Proteomes" id="UP000571017"/>
    </source>
</evidence>
<keyword evidence="13" id="KW-1185">Reference proteome</keyword>
<evidence type="ECO:0000256" key="7">
    <source>
        <dbReference type="ARBA" id="ARBA00041900"/>
    </source>
</evidence>
<dbReference type="PANTHER" id="PTHR43734:SF7">
    <property type="entry name" value="4,4'-DIAPONEUROSPORENE OXYGENASE"/>
    <property type="match status" value="1"/>
</dbReference>